<proteinExistence type="predicted"/>
<protein>
    <submittedName>
        <fullName evidence="3">Uncharacterized protein</fullName>
    </submittedName>
</protein>
<feature type="compositionally biased region" description="Basic and acidic residues" evidence="1">
    <location>
        <begin position="61"/>
        <end position="75"/>
    </location>
</feature>
<name>A0A915JFQ6_ROMCU</name>
<dbReference type="WBParaSite" id="nRc.2.0.1.t24371-RA">
    <property type="protein sequence ID" value="nRc.2.0.1.t24371-RA"/>
    <property type="gene ID" value="nRc.2.0.1.g24371"/>
</dbReference>
<accession>A0A915JFQ6</accession>
<feature type="region of interest" description="Disordered" evidence="1">
    <location>
        <begin position="49"/>
        <end position="75"/>
    </location>
</feature>
<organism evidence="2 3">
    <name type="scientific">Romanomermis culicivorax</name>
    <name type="common">Nematode worm</name>
    <dbReference type="NCBI Taxonomy" id="13658"/>
    <lineage>
        <taxon>Eukaryota</taxon>
        <taxon>Metazoa</taxon>
        <taxon>Ecdysozoa</taxon>
        <taxon>Nematoda</taxon>
        <taxon>Enoplea</taxon>
        <taxon>Dorylaimia</taxon>
        <taxon>Mermithida</taxon>
        <taxon>Mermithoidea</taxon>
        <taxon>Mermithidae</taxon>
        <taxon>Romanomermis</taxon>
    </lineage>
</organism>
<dbReference type="AlphaFoldDB" id="A0A915JFQ6"/>
<keyword evidence="2" id="KW-1185">Reference proteome</keyword>
<sequence>TKSAKSVEKTKKYDEFNFFQGKIEKKAINLDDEFKFLKIAKEKSLKEDGKTNDDLFYDPNLDSKDQKWVDNKRKF</sequence>
<dbReference type="Proteomes" id="UP000887565">
    <property type="component" value="Unplaced"/>
</dbReference>
<evidence type="ECO:0000313" key="3">
    <source>
        <dbReference type="WBParaSite" id="nRc.2.0.1.t24371-RA"/>
    </source>
</evidence>
<evidence type="ECO:0000256" key="1">
    <source>
        <dbReference type="SAM" id="MobiDB-lite"/>
    </source>
</evidence>
<reference evidence="3" key="1">
    <citation type="submission" date="2022-11" db="UniProtKB">
        <authorList>
            <consortium name="WormBaseParasite"/>
        </authorList>
    </citation>
    <scope>IDENTIFICATION</scope>
</reference>
<evidence type="ECO:0000313" key="2">
    <source>
        <dbReference type="Proteomes" id="UP000887565"/>
    </source>
</evidence>